<dbReference type="EMBL" id="JBAFSM010000052">
    <property type="protein sequence ID" value="MEG3439565.1"/>
    <property type="molecule type" value="Genomic_DNA"/>
</dbReference>
<dbReference type="InterPro" id="IPR001451">
    <property type="entry name" value="Hexapep"/>
</dbReference>
<evidence type="ECO:0000256" key="4">
    <source>
        <dbReference type="ARBA" id="ARBA00023251"/>
    </source>
</evidence>
<evidence type="ECO:0000256" key="3">
    <source>
        <dbReference type="ARBA" id="ARBA00022679"/>
    </source>
</evidence>
<evidence type="ECO:0000256" key="6">
    <source>
        <dbReference type="ARBA" id="ARBA00047633"/>
    </source>
</evidence>
<dbReference type="Gene3D" id="2.160.10.10">
    <property type="entry name" value="Hexapeptide repeat proteins"/>
    <property type="match status" value="1"/>
</dbReference>
<keyword evidence="3 7" id="KW-0808">Transferase</keyword>
<evidence type="ECO:0000313" key="7">
    <source>
        <dbReference type="EMBL" id="MEG3439565.1"/>
    </source>
</evidence>
<comment type="catalytic activity">
    <reaction evidence="6">
        <text>chloramphenicol + acetyl-CoA = chloramphenicol 3-acetate + CoA</text>
        <dbReference type="Rhea" id="RHEA:18421"/>
        <dbReference type="ChEBI" id="CHEBI:16730"/>
        <dbReference type="ChEBI" id="CHEBI:17698"/>
        <dbReference type="ChEBI" id="CHEBI:57287"/>
        <dbReference type="ChEBI" id="CHEBI:57288"/>
        <dbReference type="EC" id="2.3.1.28"/>
    </reaction>
</comment>
<comment type="caution">
    <text evidence="7">The sequence shown here is derived from an EMBL/GenBank/DDBJ whole genome shotgun (WGS) entry which is preliminary data.</text>
</comment>
<evidence type="ECO:0000313" key="8">
    <source>
        <dbReference type="Proteomes" id="UP001328733"/>
    </source>
</evidence>
<dbReference type="AlphaFoldDB" id="A0AAW9QRR3"/>
<dbReference type="GO" id="GO:0031470">
    <property type="term" value="C:carboxysome"/>
    <property type="evidence" value="ECO:0007669"/>
    <property type="project" value="UniProtKB-ARBA"/>
</dbReference>
<dbReference type="SUPFAM" id="SSF51161">
    <property type="entry name" value="Trimeric LpxA-like enzymes"/>
    <property type="match status" value="1"/>
</dbReference>
<dbReference type="PANTHER" id="PTHR43300">
    <property type="entry name" value="ACETYLTRANSFERASE"/>
    <property type="match status" value="1"/>
</dbReference>
<name>A0AAW9QRR3_9CHRO</name>
<dbReference type="Proteomes" id="UP001328733">
    <property type="component" value="Unassembled WGS sequence"/>
</dbReference>
<dbReference type="CDD" id="cd04647">
    <property type="entry name" value="LbH_MAT_like"/>
    <property type="match status" value="1"/>
</dbReference>
<keyword evidence="5 7" id="KW-0012">Acyltransferase</keyword>
<dbReference type="GO" id="GO:0008811">
    <property type="term" value="F:chloramphenicol O-acetyltransferase activity"/>
    <property type="evidence" value="ECO:0007669"/>
    <property type="project" value="UniProtKB-EC"/>
</dbReference>
<keyword evidence="8" id="KW-1185">Reference proteome</keyword>
<evidence type="ECO:0000256" key="2">
    <source>
        <dbReference type="ARBA" id="ARBA00020291"/>
    </source>
</evidence>
<dbReference type="InterPro" id="IPR050179">
    <property type="entry name" value="Trans_hexapeptide_repeat"/>
</dbReference>
<sequence length="199" mass="21620">MNQVNRLNLARAGQDVTIWGGAKVLFPEVISIGDSVIIDDFVFIMGGKATTLGSFIHIASFTSITGGGELIMEDFTTLSSGIRVFTGNDDYLGGSLTGSGVPYPYRLPTRSFVHIRKHSIVGANSVILPGVTIGEGVAIGANSLVKHDCEPWMIYAGSPARILRPRPKEKILELETQLRRELYDRDGNYIPKDSRPVVS</sequence>
<protein>
    <recommendedName>
        <fullName evidence="2">Chloramphenicol acetyltransferase</fullName>
        <ecNumber evidence="1">2.3.1.28</ecNumber>
    </recommendedName>
</protein>
<dbReference type="PANTHER" id="PTHR43300:SF12">
    <property type="entry name" value="CHLORAMPHENICOL ACETYLTRANSFERASE"/>
    <property type="match status" value="1"/>
</dbReference>
<dbReference type="EC" id="2.3.1.28" evidence="1"/>
<dbReference type="Pfam" id="PF00132">
    <property type="entry name" value="Hexapep"/>
    <property type="match status" value="1"/>
</dbReference>
<accession>A0AAW9QRR3</accession>
<evidence type="ECO:0000256" key="5">
    <source>
        <dbReference type="ARBA" id="ARBA00023315"/>
    </source>
</evidence>
<gene>
    <name evidence="7" type="ORF">V0288_20725</name>
</gene>
<dbReference type="RefSeq" id="WP_332867048.1">
    <property type="nucleotide sequence ID" value="NZ_JBAFSM010000052.1"/>
</dbReference>
<keyword evidence="4" id="KW-0046">Antibiotic resistance</keyword>
<proteinExistence type="predicted"/>
<evidence type="ECO:0000256" key="1">
    <source>
        <dbReference type="ARBA" id="ARBA00013235"/>
    </source>
</evidence>
<reference evidence="7 8" key="1">
    <citation type="submission" date="2024-01" db="EMBL/GenBank/DDBJ databases">
        <title>Genomic insights into the taxonomy and metabolism of the cyanobacterium Pannus brasiliensis CCIBt3594.</title>
        <authorList>
            <person name="Machado M."/>
            <person name="Botero N.B."/>
            <person name="Andreote A.P.D."/>
            <person name="Feitosa A.M.T."/>
            <person name="Popin R."/>
            <person name="Sivonen K."/>
            <person name="Fiore M.F."/>
        </authorList>
    </citation>
    <scope>NUCLEOTIDE SEQUENCE [LARGE SCALE GENOMIC DNA]</scope>
    <source>
        <strain evidence="7 8">CCIBt3594</strain>
    </source>
</reference>
<dbReference type="GO" id="GO:0046677">
    <property type="term" value="P:response to antibiotic"/>
    <property type="evidence" value="ECO:0007669"/>
    <property type="project" value="UniProtKB-KW"/>
</dbReference>
<organism evidence="7 8">
    <name type="scientific">Pannus brasiliensis CCIBt3594</name>
    <dbReference type="NCBI Taxonomy" id="1427578"/>
    <lineage>
        <taxon>Bacteria</taxon>
        <taxon>Bacillati</taxon>
        <taxon>Cyanobacteriota</taxon>
        <taxon>Cyanophyceae</taxon>
        <taxon>Oscillatoriophycideae</taxon>
        <taxon>Chroococcales</taxon>
        <taxon>Microcystaceae</taxon>
        <taxon>Pannus</taxon>
    </lineage>
</organism>
<dbReference type="InterPro" id="IPR011004">
    <property type="entry name" value="Trimer_LpxA-like_sf"/>
</dbReference>
<dbReference type="GO" id="GO:0043886">
    <property type="term" value="F:structural constituent of carboxysome shell"/>
    <property type="evidence" value="ECO:0007669"/>
    <property type="project" value="UniProtKB-ARBA"/>
</dbReference>